<evidence type="ECO:0000313" key="2">
    <source>
        <dbReference type="Proteomes" id="UP000789706"/>
    </source>
</evidence>
<name>A0A9N9A0R7_9GLOM</name>
<evidence type="ECO:0000313" key="1">
    <source>
        <dbReference type="EMBL" id="CAG8514960.1"/>
    </source>
</evidence>
<reference evidence="1" key="1">
    <citation type="submission" date="2021-06" db="EMBL/GenBank/DDBJ databases">
        <authorList>
            <person name="Kallberg Y."/>
            <person name="Tangrot J."/>
            <person name="Rosling A."/>
        </authorList>
    </citation>
    <scope>NUCLEOTIDE SEQUENCE</scope>
    <source>
        <strain evidence="1">AZ414A</strain>
    </source>
</reference>
<dbReference type="EMBL" id="CAJVPK010000473">
    <property type="protein sequence ID" value="CAG8514960.1"/>
    <property type="molecule type" value="Genomic_DNA"/>
</dbReference>
<protein>
    <submittedName>
        <fullName evidence="1">8711_t:CDS:1</fullName>
    </submittedName>
</protein>
<gene>
    <name evidence="1" type="ORF">DEBURN_LOCUS5369</name>
</gene>
<comment type="caution">
    <text evidence="1">The sequence shown here is derived from an EMBL/GenBank/DDBJ whole genome shotgun (WGS) entry which is preliminary data.</text>
</comment>
<keyword evidence="2" id="KW-1185">Reference proteome</keyword>
<dbReference type="OrthoDB" id="2306116at2759"/>
<sequence length="259" mass="31463">MFMWAGKPCFFIVKATKKKIGRIGSAVDFENELKRLNDYINLPPGQRKLSLPTRRWDPVISITGFRNLTDARRFEIFVENTFRSELPIEEISDFKQFKSEEFPPCVYKRIVIARKLFREFFTEKLPVEQPKIWKKWEIHWSPKLSKELLKQAQFGWDIEEFRKTQSFVKVSDNDDNNKNQEQRYKTKLYTIQHKIMKFDDFVPWDDILKEWRELKGEKKHLDQHVQIKMKKERLPFRELRSLQPPPPKDHWFKVIDDDE</sequence>
<proteinExistence type="predicted"/>
<dbReference type="AlphaFoldDB" id="A0A9N9A0R7"/>
<organism evidence="1 2">
    <name type="scientific">Diversispora eburnea</name>
    <dbReference type="NCBI Taxonomy" id="1213867"/>
    <lineage>
        <taxon>Eukaryota</taxon>
        <taxon>Fungi</taxon>
        <taxon>Fungi incertae sedis</taxon>
        <taxon>Mucoromycota</taxon>
        <taxon>Glomeromycotina</taxon>
        <taxon>Glomeromycetes</taxon>
        <taxon>Diversisporales</taxon>
        <taxon>Diversisporaceae</taxon>
        <taxon>Diversispora</taxon>
    </lineage>
</organism>
<dbReference type="Proteomes" id="UP000789706">
    <property type="component" value="Unassembled WGS sequence"/>
</dbReference>
<accession>A0A9N9A0R7</accession>